<organism evidence="4 5">
    <name type="scientific">Armatimonas rosea</name>
    <dbReference type="NCBI Taxonomy" id="685828"/>
    <lineage>
        <taxon>Bacteria</taxon>
        <taxon>Bacillati</taxon>
        <taxon>Armatimonadota</taxon>
        <taxon>Armatimonadia</taxon>
        <taxon>Armatimonadales</taxon>
        <taxon>Armatimonadaceae</taxon>
        <taxon>Armatimonas</taxon>
    </lineage>
</organism>
<dbReference type="PANTHER" id="PTHR42879:SF2">
    <property type="entry name" value="3-OXOACYL-[ACYL-CARRIER-PROTEIN] REDUCTASE FABG"/>
    <property type="match status" value="1"/>
</dbReference>
<dbReference type="InterPro" id="IPR036291">
    <property type="entry name" value="NAD(P)-bd_dom_sf"/>
</dbReference>
<dbReference type="Pfam" id="PF13561">
    <property type="entry name" value="adh_short_C2"/>
    <property type="match status" value="1"/>
</dbReference>
<proteinExistence type="inferred from homology"/>
<dbReference type="Gene3D" id="3.40.50.720">
    <property type="entry name" value="NAD(P)-binding Rossmann-like Domain"/>
    <property type="match status" value="1"/>
</dbReference>
<dbReference type="InterPro" id="IPR050259">
    <property type="entry name" value="SDR"/>
</dbReference>
<dbReference type="FunFam" id="3.40.50.720:FF:000084">
    <property type="entry name" value="Short-chain dehydrogenase reductase"/>
    <property type="match status" value="1"/>
</dbReference>
<protein>
    <submittedName>
        <fullName evidence="4">NAD(P)-dependent dehydrogenase (Short-subunit alcohol dehydrogenase family)</fullName>
    </submittedName>
</protein>
<dbReference type="SUPFAM" id="SSF51735">
    <property type="entry name" value="NAD(P)-binding Rossmann-fold domains"/>
    <property type="match status" value="1"/>
</dbReference>
<reference evidence="4 5" key="1">
    <citation type="submission" date="2020-08" db="EMBL/GenBank/DDBJ databases">
        <title>Genomic Encyclopedia of Type Strains, Phase IV (KMG-IV): sequencing the most valuable type-strain genomes for metagenomic binning, comparative biology and taxonomic classification.</title>
        <authorList>
            <person name="Goeker M."/>
        </authorList>
    </citation>
    <scope>NUCLEOTIDE SEQUENCE [LARGE SCALE GENOMIC DNA]</scope>
    <source>
        <strain evidence="4 5">DSM 23562</strain>
    </source>
</reference>
<evidence type="ECO:0000259" key="3">
    <source>
        <dbReference type="SMART" id="SM00822"/>
    </source>
</evidence>
<dbReference type="PRINTS" id="PR00081">
    <property type="entry name" value="GDHRDH"/>
</dbReference>
<dbReference type="InterPro" id="IPR020904">
    <property type="entry name" value="Sc_DH/Rdtase_CS"/>
</dbReference>
<dbReference type="EMBL" id="JACHGW010000001">
    <property type="protein sequence ID" value="MBB6048780.1"/>
    <property type="molecule type" value="Genomic_DNA"/>
</dbReference>
<dbReference type="PROSITE" id="PS00061">
    <property type="entry name" value="ADH_SHORT"/>
    <property type="match status" value="1"/>
</dbReference>
<dbReference type="InterPro" id="IPR057326">
    <property type="entry name" value="KR_dom"/>
</dbReference>
<keyword evidence="5" id="KW-1185">Reference proteome</keyword>
<comment type="caution">
    <text evidence="4">The sequence shown here is derived from an EMBL/GenBank/DDBJ whole genome shotgun (WGS) entry which is preliminary data.</text>
</comment>
<gene>
    <name evidence="4" type="ORF">HNQ39_000542</name>
</gene>
<evidence type="ECO:0000256" key="2">
    <source>
        <dbReference type="ARBA" id="ARBA00023002"/>
    </source>
</evidence>
<evidence type="ECO:0000313" key="4">
    <source>
        <dbReference type="EMBL" id="MBB6048780.1"/>
    </source>
</evidence>
<dbReference type="GO" id="GO:0032787">
    <property type="term" value="P:monocarboxylic acid metabolic process"/>
    <property type="evidence" value="ECO:0007669"/>
    <property type="project" value="UniProtKB-ARBA"/>
</dbReference>
<evidence type="ECO:0000313" key="5">
    <source>
        <dbReference type="Proteomes" id="UP000520814"/>
    </source>
</evidence>
<accession>A0A7W9W5C4</accession>
<dbReference type="PRINTS" id="PR00080">
    <property type="entry name" value="SDRFAMILY"/>
</dbReference>
<feature type="domain" description="Ketoreductase" evidence="3">
    <location>
        <begin position="14"/>
        <end position="195"/>
    </location>
</feature>
<dbReference type="RefSeq" id="WP_184192411.1">
    <property type="nucleotide sequence ID" value="NZ_JACHGW010000001.1"/>
</dbReference>
<keyword evidence="2" id="KW-0560">Oxidoreductase</keyword>
<dbReference type="AlphaFoldDB" id="A0A7W9W5C4"/>
<dbReference type="GO" id="GO:0016491">
    <property type="term" value="F:oxidoreductase activity"/>
    <property type="evidence" value="ECO:0007669"/>
    <property type="project" value="UniProtKB-KW"/>
</dbReference>
<dbReference type="Proteomes" id="UP000520814">
    <property type="component" value="Unassembled WGS sequence"/>
</dbReference>
<dbReference type="SMART" id="SM00822">
    <property type="entry name" value="PKS_KR"/>
    <property type="match status" value="1"/>
</dbReference>
<comment type="similarity">
    <text evidence="1">Belongs to the short-chain dehydrogenases/reductases (SDR) family.</text>
</comment>
<evidence type="ECO:0000256" key="1">
    <source>
        <dbReference type="ARBA" id="ARBA00006484"/>
    </source>
</evidence>
<sequence>MSKTVLDLFQLTGRRALVTGGGKGLGRVMAQALAEAGADVALVSRTQADVDSAAAEIAAATGRRIVPFAADVTRASEVAAMAGAIERGLEGPVDILINNAGVNIRGNLADLTEDEFDAVLSVNLKAPFLVSKQFAPGMAERGWGRVINLGSILSVIGVAGRVPYASSKAAILGMTRVLALEYATKGVTVNAICPGPFATDMNKPLLENPEAYAAFVAKIPMGRWGELHEITGSAVFLASDAASFITGTTLFVDGGWTAQ</sequence>
<dbReference type="PANTHER" id="PTHR42879">
    <property type="entry name" value="3-OXOACYL-(ACYL-CARRIER-PROTEIN) REDUCTASE"/>
    <property type="match status" value="1"/>
</dbReference>
<name>A0A7W9W5C4_ARMRO</name>
<dbReference type="InterPro" id="IPR002347">
    <property type="entry name" value="SDR_fam"/>
</dbReference>